<dbReference type="SMART" id="SM00387">
    <property type="entry name" value="HATPase_c"/>
    <property type="match status" value="1"/>
</dbReference>
<dbReference type="InterPro" id="IPR004358">
    <property type="entry name" value="Sig_transdc_His_kin-like_C"/>
</dbReference>
<reference evidence="9" key="1">
    <citation type="journal article" date="2019" name="Int. J. Syst. Evol. Microbiol.">
        <title>The Global Catalogue of Microorganisms (GCM) 10K type strain sequencing project: providing services to taxonomists for standard genome sequencing and annotation.</title>
        <authorList>
            <consortium name="The Broad Institute Genomics Platform"/>
            <consortium name="The Broad Institute Genome Sequencing Center for Infectious Disease"/>
            <person name="Wu L."/>
            <person name="Ma J."/>
        </authorList>
    </citation>
    <scope>NUCLEOTIDE SEQUENCE [LARGE SCALE GENOMIC DNA]</scope>
    <source>
        <strain evidence="9">CCUG 60523</strain>
    </source>
</reference>
<keyword evidence="4 8" id="KW-0418">Kinase</keyword>
<dbReference type="Proteomes" id="UP001595805">
    <property type="component" value="Unassembled WGS sequence"/>
</dbReference>
<dbReference type="SUPFAM" id="SSF55874">
    <property type="entry name" value="ATPase domain of HSP90 chaperone/DNA topoisomerase II/histidine kinase"/>
    <property type="match status" value="1"/>
</dbReference>
<evidence type="ECO:0000256" key="6">
    <source>
        <dbReference type="SAM" id="Phobius"/>
    </source>
</evidence>
<protein>
    <recommendedName>
        <fullName evidence="2">histidine kinase</fullName>
        <ecNumber evidence="2">2.7.13.3</ecNumber>
    </recommendedName>
</protein>
<dbReference type="Gene3D" id="3.30.565.10">
    <property type="entry name" value="Histidine kinase-like ATPase, C-terminal domain"/>
    <property type="match status" value="1"/>
</dbReference>
<keyword evidence="3" id="KW-0808">Transferase</keyword>
<accession>A0ABV8API6</accession>
<dbReference type="CDD" id="cd16917">
    <property type="entry name" value="HATPase_UhpB-NarQ-NarX-like"/>
    <property type="match status" value="1"/>
</dbReference>
<dbReference type="InterPro" id="IPR005467">
    <property type="entry name" value="His_kinase_dom"/>
</dbReference>
<comment type="catalytic activity">
    <reaction evidence="1">
        <text>ATP + protein L-histidine = ADP + protein N-phospho-L-histidine.</text>
        <dbReference type="EC" id="2.7.13.3"/>
    </reaction>
</comment>
<dbReference type="Pfam" id="PF02518">
    <property type="entry name" value="HATPase_c"/>
    <property type="match status" value="1"/>
</dbReference>
<dbReference type="InterPro" id="IPR036890">
    <property type="entry name" value="HATPase_C_sf"/>
</dbReference>
<evidence type="ECO:0000313" key="9">
    <source>
        <dbReference type="Proteomes" id="UP001595805"/>
    </source>
</evidence>
<dbReference type="PROSITE" id="PS50109">
    <property type="entry name" value="HIS_KIN"/>
    <property type="match status" value="1"/>
</dbReference>
<comment type="caution">
    <text evidence="8">The sequence shown here is derived from an EMBL/GenBank/DDBJ whole genome shotgun (WGS) entry which is preliminary data.</text>
</comment>
<dbReference type="GO" id="GO:0016301">
    <property type="term" value="F:kinase activity"/>
    <property type="evidence" value="ECO:0007669"/>
    <property type="project" value="UniProtKB-KW"/>
</dbReference>
<organism evidence="8 9">
    <name type="scientific">Algoriphagus namhaensis</name>
    <dbReference type="NCBI Taxonomy" id="915353"/>
    <lineage>
        <taxon>Bacteria</taxon>
        <taxon>Pseudomonadati</taxon>
        <taxon>Bacteroidota</taxon>
        <taxon>Cytophagia</taxon>
        <taxon>Cytophagales</taxon>
        <taxon>Cyclobacteriaceae</taxon>
        <taxon>Algoriphagus</taxon>
    </lineage>
</organism>
<evidence type="ECO:0000313" key="8">
    <source>
        <dbReference type="EMBL" id="MFC3879592.1"/>
    </source>
</evidence>
<keyword evidence="5" id="KW-0902">Two-component regulatory system</keyword>
<dbReference type="EMBL" id="JBHRZS010000006">
    <property type="protein sequence ID" value="MFC3879592.1"/>
    <property type="molecule type" value="Genomic_DNA"/>
</dbReference>
<dbReference type="InterPro" id="IPR003594">
    <property type="entry name" value="HATPase_dom"/>
</dbReference>
<keyword evidence="6" id="KW-1133">Transmembrane helix</keyword>
<evidence type="ECO:0000256" key="5">
    <source>
        <dbReference type="ARBA" id="ARBA00023012"/>
    </source>
</evidence>
<dbReference type="RefSeq" id="WP_377904158.1">
    <property type="nucleotide sequence ID" value="NZ_JBHRZS010000006.1"/>
</dbReference>
<evidence type="ECO:0000256" key="2">
    <source>
        <dbReference type="ARBA" id="ARBA00012438"/>
    </source>
</evidence>
<keyword evidence="6" id="KW-0472">Membrane</keyword>
<evidence type="ECO:0000256" key="1">
    <source>
        <dbReference type="ARBA" id="ARBA00000085"/>
    </source>
</evidence>
<name>A0ABV8API6_9BACT</name>
<keyword evidence="6" id="KW-0812">Transmembrane</keyword>
<gene>
    <name evidence="8" type="ORF">ACFOSV_05375</name>
</gene>
<evidence type="ECO:0000259" key="7">
    <source>
        <dbReference type="PROSITE" id="PS50109"/>
    </source>
</evidence>
<dbReference type="PRINTS" id="PR00344">
    <property type="entry name" value="BCTRLSENSOR"/>
</dbReference>
<dbReference type="InterPro" id="IPR050482">
    <property type="entry name" value="Sensor_HK_TwoCompSys"/>
</dbReference>
<dbReference type="EC" id="2.7.13.3" evidence="2"/>
<evidence type="ECO:0000256" key="4">
    <source>
        <dbReference type="ARBA" id="ARBA00022777"/>
    </source>
</evidence>
<keyword evidence="9" id="KW-1185">Reference proteome</keyword>
<feature type="transmembrane region" description="Helical" evidence="6">
    <location>
        <begin position="6"/>
        <end position="32"/>
    </location>
</feature>
<dbReference type="PANTHER" id="PTHR24421:SF10">
    <property type="entry name" value="NITRATE_NITRITE SENSOR PROTEIN NARQ"/>
    <property type="match status" value="1"/>
</dbReference>
<dbReference type="PANTHER" id="PTHR24421">
    <property type="entry name" value="NITRATE/NITRITE SENSOR PROTEIN NARX-RELATED"/>
    <property type="match status" value="1"/>
</dbReference>
<proteinExistence type="predicted"/>
<feature type="domain" description="Histidine kinase" evidence="7">
    <location>
        <begin position="69"/>
        <end position="251"/>
    </location>
</feature>
<evidence type="ECO:0000256" key="3">
    <source>
        <dbReference type="ARBA" id="ARBA00022679"/>
    </source>
</evidence>
<sequence>MDPIEEQIYVIIFATIFLAGLMSTFVISMIFIHRQRQNQNRQKIEHMQAEYERTMLNIENEIQNETLSHIGRELHDNIGQLLSLAKLNFNSSKPEKKTEGQTILNQVIQEVRGLSKTLNLDWVEETSLEDFIQQQLSKIESTGFCNTKLDYHGEQLQLNKDHKLVLIRVIQEVLNNAIKHASPKNIEISLESNGKGKNIYIKDDGKGFDVSKASNGSGMSNLKKRMQTIGGEFYITSKKQKGTEIKLSLPK</sequence>